<dbReference type="KEGG" id="hbs:IPV69_00905"/>
<dbReference type="Proteomes" id="UP000593765">
    <property type="component" value="Chromosome"/>
</dbReference>
<name>A0A7M2X3T9_9BACT</name>
<feature type="region of interest" description="Disordered" evidence="1">
    <location>
        <begin position="1"/>
        <end position="33"/>
    </location>
</feature>
<dbReference type="EMBL" id="CP063458">
    <property type="protein sequence ID" value="QOV92299.1"/>
    <property type="molecule type" value="Genomic_DNA"/>
</dbReference>
<dbReference type="AlphaFoldDB" id="A0A7M2X3T9"/>
<keyword evidence="3" id="KW-1185">Reference proteome</keyword>
<evidence type="ECO:0000313" key="2">
    <source>
        <dbReference type="EMBL" id="QOV92299.1"/>
    </source>
</evidence>
<accession>A0A7M2X3T9</accession>
<reference evidence="2 3" key="1">
    <citation type="submission" date="2020-10" db="EMBL/GenBank/DDBJ databases">
        <title>Wide distribution of Phycisphaera-like planctomycetes from WD2101 soil group in peatlands and genome analysis of the first cultivated representative.</title>
        <authorList>
            <person name="Dedysh S.N."/>
            <person name="Beletsky A.V."/>
            <person name="Ivanova A."/>
            <person name="Kulichevskaya I.S."/>
            <person name="Suzina N.E."/>
            <person name="Philippov D.A."/>
            <person name="Rakitin A.L."/>
            <person name="Mardanov A.V."/>
            <person name="Ravin N.V."/>
        </authorList>
    </citation>
    <scope>NUCLEOTIDE SEQUENCE [LARGE SCALE GENOMIC DNA]</scope>
    <source>
        <strain evidence="2 3">M1803</strain>
    </source>
</reference>
<feature type="compositionally biased region" description="Basic and acidic residues" evidence="1">
    <location>
        <begin position="1"/>
        <end position="12"/>
    </location>
</feature>
<gene>
    <name evidence="2" type="ORF">IPV69_00905</name>
</gene>
<evidence type="ECO:0000256" key="1">
    <source>
        <dbReference type="SAM" id="MobiDB-lite"/>
    </source>
</evidence>
<feature type="compositionally biased region" description="Gly residues" evidence="1">
    <location>
        <begin position="23"/>
        <end position="33"/>
    </location>
</feature>
<sequence length="177" mass="18611">MSRAELRERDTNPDPITGAPGSHPGGTAVGTTGGGLAGAAAGAAIGSVVPGIGTVVGGIAGAVIGGVGGGLAGKAVAEHFDPTAEDAYWRDSHRSRPYYAAEYDYETDYAPAYRYGYTTSSQYAGESYDSRERDLETGWEKAKGKSRLTWDKAKAATRDAWHRVERKLPGDADRDGR</sequence>
<protein>
    <recommendedName>
        <fullName evidence="4">Glycine zipper domain-containing protein</fullName>
    </recommendedName>
</protein>
<evidence type="ECO:0000313" key="3">
    <source>
        <dbReference type="Proteomes" id="UP000593765"/>
    </source>
</evidence>
<proteinExistence type="predicted"/>
<dbReference type="PANTHER" id="PTHR21525:SF9">
    <property type="entry name" value="CHANNEL_COLICIN DOMAIN-CONTAINING PROTEIN"/>
    <property type="match status" value="1"/>
</dbReference>
<organism evidence="2 3">
    <name type="scientific">Humisphaera borealis</name>
    <dbReference type="NCBI Taxonomy" id="2807512"/>
    <lineage>
        <taxon>Bacteria</taxon>
        <taxon>Pseudomonadati</taxon>
        <taxon>Planctomycetota</taxon>
        <taxon>Phycisphaerae</taxon>
        <taxon>Tepidisphaerales</taxon>
        <taxon>Tepidisphaeraceae</taxon>
        <taxon>Humisphaera</taxon>
    </lineage>
</organism>
<evidence type="ECO:0008006" key="4">
    <source>
        <dbReference type="Google" id="ProtNLM"/>
    </source>
</evidence>
<dbReference type="PANTHER" id="PTHR21525">
    <property type="entry name" value="MOTILE SPERM PROTEIN"/>
    <property type="match status" value="1"/>
</dbReference>